<evidence type="ECO:0000256" key="10">
    <source>
        <dbReference type="SAM" id="Phobius"/>
    </source>
</evidence>
<evidence type="ECO:0000256" key="8">
    <source>
        <dbReference type="ARBA" id="ARBA00023136"/>
    </source>
</evidence>
<dbReference type="PIRSF" id="PIRSF006603">
    <property type="entry name" value="DinF"/>
    <property type="match status" value="1"/>
</dbReference>
<dbReference type="GO" id="GO:0006811">
    <property type="term" value="P:monoatomic ion transport"/>
    <property type="evidence" value="ECO:0007669"/>
    <property type="project" value="UniProtKB-KW"/>
</dbReference>
<dbReference type="Pfam" id="PF01554">
    <property type="entry name" value="MatE"/>
    <property type="match status" value="2"/>
</dbReference>
<feature type="transmembrane region" description="Helical" evidence="10">
    <location>
        <begin position="50"/>
        <end position="73"/>
    </location>
</feature>
<feature type="transmembrane region" description="Helical" evidence="10">
    <location>
        <begin position="94"/>
        <end position="116"/>
    </location>
</feature>
<accession>A0AAV3T1D2</accession>
<evidence type="ECO:0000256" key="3">
    <source>
        <dbReference type="ARBA" id="ARBA00022449"/>
    </source>
</evidence>
<feature type="transmembrane region" description="Helical" evidence="10">
    <location>
        <begin position="136"/>
        <end position="154"/>
    </location>
</feature>
<dbReference type="GO" id="GO:0015297">
    <property type="term" value="F:antiporter activity"/>
    <property type="evidence" value="ECO:0007669"/>
    <property type="project" value="UniProtKB-KW"/>
</dbReference>
<comment type="subcellular location">
    <subcellularLocation>
        <location evidence="1">Cell membrane</location>
        <topology evidence="1">Multi-pass membrane protein</topology>
    </subcellularLocation>
</comment>
<evidence type="ECO:0000256" key="1">
    <source>
        <dbReference type="ARBA" id="ARBA00004651"/>
    </source>
</evidence>
<reference evidence="11 12" key="1">
    <citation type="journal article" date="2019" name="Int. J. Syst. Evol. Microbiol.">
        <title>The Global Catalogue of Microorganisms (GCM) 10K type strain sequencing project: providing services to taxonomists for standard genome sequencing and annotation.</title>
        <authorList>
            <consortium name="The Broad Institute Genomics Platform"/>
            <consortium name="The Broad Institute Genome Sequencing Center for Infectious Disease"/>
            <person name="Wu L."/>
            <person name="Ma J."/>
        </authorList>
    </citation>
    <scope>NUCLEOTIDE SEQUENCE [LARGE SCALE GENOMIC DNA]</scope>
    <source>
        <strain evidence="11 12">JCM 16327</strain>
    </source>
</reference>
<name>A0AAV3T1D2_9EURY</name>
<feature type="transmembrane region" description="Helical" evidence="10">
    <location>
        <begin position="198"/>
        <end position="220"/>
    </location>
</feature>
<dbReference type="InterPro" id="IPR048279">
    <property type="entry name" value="MdtK-like"/>
</dbReference>
<dbReference type="InterPro" id="IPR050222">
    <property type="entry name" value="MATE_MdtK"/>
</dbReference>
<dbReference type="CDD" id="cd13137">
    <property type="entry name" value="MATE_NorM_like"/>
    <property type="match status" value="1"/>
</dbReference>
<dbReference type="EMBL" id="BAAADU010000002">
    <property type="protein sequence ID" value="GAA0650787.1"/>
    <property type="molecule type" value="Genomic_DNA"/>
</dbReference>
<feature type="transmembrane region" description="Helical" evidence="10">
    <location>
        <begin position="403"/>
        <end position="422"/>
    </location>
</feature>
<keyword evidence="8 10" id="KW-0472">Membrane</keyword>
<dbReference type="Proteomes" id="UP001500194">
    <property type="component" value="Unassembled WGS sequence"/>
</dbReference>
<feature type="transmembrane region" description="Helical" evidence="10">
    <location>
        <begin position="428"/>
        <end position="450"/>
    </location>
</feature>
<evidence type="ECO:0000313" key="12">
    <source>
        <dbReference type="Proteomes" id="UP001500194"/>
    </source>
</evidence>
<feature type="transmembrane region" description="Helical" evidence="10">
    <location>
        <begin position="289"/>
        <end position="310"/>
    </location>
</feature>
<keyword evidence="7" id="KW-0406">Ion transport</keyword>
<keyword evidence="3" id="KW-0050">Antiport</keyword>
<comment type="caution">
    <text evidence="11">The sequence shown here is derived from an EMBL/GenBank/DDBJ whole genome shotgun (WGS) entry which is preliminary data.</text>
</comment>
<feature type="transmembrane region" description="Helical" evidence="10">
    <location>
        <begin position="166"/>
        <end position="186"/>
    </location>
</feature>
<evidence type="ECO:0000256" key="2">
    <source>
        <dbReference type="ARBA" id="ARBA00022448"/>
    </source>
</evidence>
<evidence type="ECO:0000256" key="7">
    <source>
        <dbReference type="ARBA" id="ARBA00023065"/>
    </source>
</evidence>
<dbReference type="GO" id="GO:0005886">
    <property type="term" value="C:plasma membrane"/>
    <property type="evidence" value="ECO:0007669"/>
    <property type="project" value="UniProtKB-SubCell"/>
</dbReference>
<dbReference type="AlphaFoldDB" id="A0AAV3T1D2"/>
<dbReference type="NCBIfam" id="TIGR00797">
    <property type="entry name" value="matE"/>
    <property type="match status" value="1"/>
</dbReference>
<keyword evidence="4" id="KW-1003">Cell membrane</keyword>
<dbReference type="InterPro" id="IPR002528">
    <property type="entry name" value="MATE_fam"/>
</dbReference>
<dbReference type="PANTHER" id="PTHR43298:SF2">
    <property type="entry name" value="FMN_FAD EXPORTER YEEO-RELATED"/>
    <property type="match status" value="1"/>
</dbReference>
<keyword evidence="6 10" id="KW-1133">Transmembrane helix</keyword>
<organism evidence="11 12">
    <name type="scientific">Salarchaeum japonicum</name>
    <dbReference type="NCBI Taxonomy" id="555573"/>
    <lineage>
        <taxon>Archaea</taxon>
        <taxon>Methanobacteriati</taxon>
        <taxon>Methanobacteriota</taxon>
        <taxon>Stenosarchaea group</taxon>
        <taxon>Halobacteria</taxon>
        <taxon>Halobacteriales</taxon>
        <taxon>Halobacteriaceae</taxon>
    </lineage>
</organism>
<evidence type="ECO:0000256" key="5">
    <source>
        <dbReference type="ARBA" id="ARBA00022692"/>
    </source>
</evidence>
<dbReference type="GO" id="GO:0042910">
    <property type="term" value="F:xenobiotic transmembrane transporter activity"/>
    <property type="evidence" value="ECO:0007669"/>
    <property type="project" value="InterPro"/>
</dbReference>
<sequence>MFDVSNEDMVDGRLTRTLLLLAAPLVAQNFVAVAQQVVDVFFVGRVGEDAVAGVGLVVPLTALSLVPAMLAITGTHVLTSQRLGAGDDEGARRVVWAGVVLSIALQIVVAVVALLFADTFVGLLGGTGAVADYAAVYLQVYAVGTLAAGVSDVFEMGLLASGDSTAALYINVASFGSNLVLDPFLILGWGPFPRLEVFGAALATALGFLFGLLLAVFVTFRGTRNFSLSLDSFTFDTDVAREMVSVGWPAAGQRTARQAARVAIIAVVSFTAGSAGLAAYTVGARISTVAFVPAIGLGNAATSVVGQNVGAGNPDRARRTTWVAVAIAVIGLSVFAAIQLAIPETVATVFAPTLTPEGLSLTVDYLVILAFGYWALGAIYTAESGFNGAGKTDVSMYATMLQYWAVRVPVATVGSGILGVGLGYGVHAVFWAVTLSNVAAAVGLCVYFWYSTNDGMLRRASDSASAD</sequence>
<proteinExistence type="predicted"/>
<keyword evidence="2" id="KW-0813">Transport</keyword>
<feature type="transmembrane region" description="Helical" evidence="10">
    <location>
        <begin position="362"/>
        <end position="382"/>
    </location>
</feature>
<dbReference type="PANTHER" id="PTHR43298">
    <property type="entry name" value="MULTIDRUG RESISTANCE PROTEIN NORM-RELATED"/>
    <property type="match status" value="1"/>
</dbReference>
<gene>
    <name evidence="11" type="ORF">GCM10009019_12080</name>
</gene>
<evidence type="ECO:0000256" key="4">
    <source>
        <dbReference type="ARBA" id="ARBA00022475"/>
    </source>
</evidence>
<evidence type="ECO:0000313" key="11">
    <source>
        <dbReference type="EMBL" id="GAA0650787.1"/>
    </source>
</evidence>
<feature type="transmembrane region" description="Helical" evidence="10">
    <location>
        <begin position="262"/>
        <end position="283"/>
    </location>
</feature>
<feature type="transmembrane region" description="Helical" evidence="10">
    <location>
        <begin position="322"/>
        <end position="342"/>
    </location>
</feature>
<evidence type="ECO:0000256" key="6">
    <source>
        <dbReference type="ARBA" id="ARBA00022989"/>
    </source>
</evidence>
<keyword evidence="5 10" id="KW-0812">Transmembrane</keyword>
<protein>
    <recommendedName>
        <fullName evidence="9">Multidrug-efflux transporter</fullName>
    </recommendedName>
</protein>
<keyword evidence="12" id="KW-1185">Reference proteome</keyword>
<evidence type="ECO:0000256" key="9">
    <source>
        <dbReference type="ARBA" id="ARBA00031636"/>
    </source>
</evidence>